<evidence type="ECO:0000259" key="7">
    <source>
        <dbReference type="PROSITE" id="PS50011"/>
    </source>
</evidence>
<dbReference type="AlphaFoldDB" id="A0A7S4GN48"/>
<dbReference type="SUPFAM" id="SSF52540">
    <property type="entry name" value="P-loop containing nucleoside triphosphate hydrolases"/>
    <property type="match status" value="1"/>
</dbReference>
<dbReference type="InterPro" id="IPR011009">
    <property type="entry name" value="Kinase-like_dom_sf"/>
</dbReference>
<dbReference type="PROSITE" id="PS00113">
    <property type="entry name" value="ADENYLATE_KINASE"/>
    <property type="match status" value="1"/>
</dbReference>
<dbReference type="Pfam" id="PF00069">
    <property type="entry name" value="Pkinase"/>
    <property type="match status" value="1"/>
</dbReference>
<accession>A0A7S4GN48</accession>
<sequence>MLREAVAAGTEVGKKAKAVMESGGLVSDEIVIGIIRDRIAEEDCKVGFILDGFPRTLAQAKALDEMLGKTGEKVNRVLEFAVPDEVLEERICGRWMHKASGRSYHVKFKPPRSYDGSSPASASNMLDDETGEALYQRGDDTAEALKKRLAGDHGDTVPILNHYGPAVCAKVDGNQPFESVSNAVATALKEYYLNPVTVLDKGQEQFLDLYALQEEIGVGGYAKVVRAKRLSDGGVVAVKVINKELGLGGQSLAQVFGKEQLTLALNMTLPNILKYEKFLEDSKNVYIVTELLTGPDLLNFLSDHPVGAVSEQQAQGIMRQCIRAVSIIHDLNAMHRDVKLENFMFAADPTDKAAADLGVVKLIDLGCATICPSPAQLELRKPPPGAGDGPRRVMSLVGTYGYLAPEILDDKAVYSFPVDMWSLGVVAFMLLTGCTLIDYPPDDFNGHLLQYYGERLKELAQGDSLEKHVTAHLESRGSPGASSFLVQLLAMDPAKRLTAKQALEHPWLSANAADTAGPVEVPTRRAVAAGAKYGTIRSSDTANFDHFMAYG</sequence>
<dbReference type="Gene3D" id="1.10.510.10">
    <property type="entry name" value="Transferase(Phosphotransferase) domain 1"/>
    <property type="match status" value="1"/>
</dbReference>
<dbReference type="PANTHER" id="PTHR44167">
    <property type="entry name" value="OVARIAN-SPECIFIC SERINE/THREONINE-PROTEIN KINASE LOK-RELATED"/>
    <property type="match status" value="1"/>
</dbReference>
<dbReference type="InterPro" id="IPR017441">
    <property type="entry name" value="Protein_kinase_ATP_BS"/>
</dbReference>
<dbReference type="SMART" id="SM00220">
    <property type="entry name" value="S_TKc"/>
    <property type="match status" value="1"/>
</dbReference>
<feature type="binding site" evidence="5">
    <location>
        <position position="239"/>
    </location>
    <ligand>
        <name>ATP</name>
        <dbReference type="ChEBI" id="CHEBI:30616"/>
    </ligand>
</feature>
<dbReference type="EMBL" id="HBJB01001731">
    <property type="protein sequence ID" value="CAE0841856.1"/>
    <property type="molecule type" value="Transcribed_RNA"/>
</dbReference>
<gene>
    <name evidence="8" type="ORF">OMAR00294_LOCUS1460</name>
    <name evidence="9" type="ORF">OMAR00294_LOCUS1461</name>
</gene>
<keyword evidence="3 5" id="KW-0547">Nucleotide-binding</keyword>
<dbReference type="GO" id="GO:0004017">
    <property type="term" value="F:AMP kinase activity"/>
    <property type="evidence" value="ECO:0007669"/>
    <property type="project" value="InterPro"/>
</dbReference>
<dbReference type="InterPro" id="IPR000850">
    <property type="entry name" value="Adenylat/UMP-CMP_kin"/>
</dbReference>
<dbReference type="InterPro" id="IPR007862">
    <property type="entry name" value="Adenylate_kinase_lid-dom"/>
</dbReference>
<dbReference type="PANTHER" id="PTHR44167:SF24">
    <property type="entry name" value="SERINE_THREONINE-PROTEIN KINASE CHK2"/>
    <property type="match status" value="1"/>
</dbReference>
<dbReference type="EMBL" id="HBJB01001730">
    <property type="protein sequence ID" value="CAE0841855.1"/>
    <property type="molecule type" value="Transcribed_RNA"/>
</dbReference>
<evidence type="ECO:0000256" key="1">
    <source>
        <dbReference type="ARBA" id="ARBA00007220"/>
    </source>
</evidence>
<evidence type="ECO:0000256" key="3">
    <source>
        <dbReference type="ARBA" id="ARBA00022741"/>
    </source>
</evidence>
<dbReference type="GO" id="GO:0005634">
    <property type="term" value="C:nucleus"/>
    <property type="evidence" value="ECO:0007669"/>
    <property type="project" value="TreeGrafter"/>
</dbReference>
<dbReference type="Gene3D" id="3.40.50.300">
    <property type="entry name" value="P-loop containing nucleotide triphosphate hydrolases"/>
    <property type="match status" value="1"/>
</dbReference>
<feature type="domain" description="Protein kinase" evidence="7">
    <location>
        <begin position="210"/>
        <end position="508"/>
    </location>
</feature>
<dbReference type="Pfam" id="PF00406">
    <property type="entry name" value="ADK"/>
    <property type="match status" value="1"/>
</dbReference>
<comment type="similarity">
    <text evidence="1 6">Belongs to the adenylate kinase family.</text>
</comment>
<dbReference type="GO" id="GO:0005524">
    <property type="term" value="F:ATP binding"/>
    <property type="evidence" value="ECO:0007669"/>
    <property type="project" value="UniProtKB-UniRule"/>
</dbReference>
<dbReference type="GO" id="GO:0044773">
    <property type="term" value="P:mitotic DNA damage checkpoint signaling"/>
    <property type="evidence" value="ECO:0007669"/>
    <property type="project" value="TreeGrafter"/>
</dbReference>
<evidence type="ECO:0000256" key="4">
    <source>
        <dbReference type="ARBA" id="ARBA00022777"/>
    </source>
</evidence>
<evidence type="ECO:0000256" key="6">
    <source>
        <dbReference type="RuleBase" id="RU003330"/>
    </source>
</evidence>
<dbReference type="InterPro" id="IPR036193">
    <property type="entry name" value="ADK_active_lid_dom_sf"/>
</dbReference>
<dbReference type="PROSITE" id="PS00107">
    <property type="entry name" value="PROTEIN_KINASE_ATP"/>
    <property type="match status" value="1"/>
</dbReference>
<dbReference type="SUPFAM" id="SSF57774">
    <property type="entry name" value="Microbial and mitochondrial ADK, insert 'zinc finger' domain"/>
    <property type="match status" value="1"/>
</dbReference>
<keyword evidence="5" id="KW-0067">ATP-binding</keyword>
<dbReference type="InterPro" id="IPR000719">
    <property type="entry name" value="Prot_kinase_dom"/>
</dbReference>
<evidence type="ECO:0000256" key="5">
    <source>
        <dbReference type="PROSITE-ProRule" id="PRU10141"/>
    </source>
</evidence>
<dbReference type="CDD" id="cd01428">
    <property type="entry name" value="ADK"/>
    <property type="match status" value="1"/>
</dbReference>
<dbReference type="HAMAP" id="MF_00235">
    <property type="entry name" value="Adenylate_kinase_Adk"/>
    <property type="match status" value="1"/>
</dbReference>
<keyword evidence="4 6" id="KW-0418">Kinase</keyword>
<dbReference type="PRINTS" id="PR00094">
    <property type="entry name" value="ADENYLTKNASE"/>
</dbReference>
<evidence type="ECO:0000313" key="9">
    <source>
        <dbReference type="EMBL" id="CAE0841856.1"/>
    </source>
</evidence>
<protein>
    <recommendedName>
        <fullName evidence="7">Protein kinase domain-containing protein</fullName>
    </recommendedName>
</protein>
<dbReference type="SUPFAM" id="SSF56112">
    <property type="entry name" value="Protein kinase-like (PK-like)"/>
    <property type="match status" value="1"/>
</dbReference>
<organism evidence="9">
    <name type="scientific">Oxyrrhis marina</name>
    <name type="common">Dinoflagellate</name>
    <dbReference type="NCBI Taxonomy" id="2969"/>
    <lineage>
        <taxon>Eukaryota</taxon>
        <taxon>Sar</taxon>
        <taxon>Alveolata</taxon>
        <taxon>Dinophyceae</taxon>
        <taxon>Oxyrrhinales</taxon>
        <taxon>Oxyrrhinaceae</taxon>
        <taxon>Oxyrrhis</taxon>
    </lineage>
</organism>
<dbReference type="InterPro" id="IPR027417">
    <property type="entry name" value="P-loop_NTPase"/>
</dbReference>
<dbReference type="GO" id="GO:0005737">
    <property type="term" value="C:cytoplasm"/>
    <property type="evidence" value="ECO:0007669"/>
    <property type="project" value="TreeGrafter"/>
</dbReference>
<dbReference type="GO" id="GO:0004674">
    <property type="term" value="F:protein serine/threonine kinase activity"/>
    <property type="evidence" value="ECO:0007669"/>
    <property type="project" value="TreeGrafter"/>
</dbReference>
<name>A0A7S4GN48_OXYMA</name>
<dbReference type="PROSITE" id="PS50011">
    <property type="entry name" value="PROTEIN_KINASE_DOM"/>
    <property type="match status" value="1"/>
</dbReference>
<evidence type="ECO:0000313" key="8">
    <source>
        <dbReference type="EMBL" id="CAE0841855.1"/>
    </source>
</evidence>
<dbReference type="InterPro" id="IPR033690">
    <property type="entry name" value="Adenylat_kinase_CS"/>
</dbReference>
<proteinExistence type="inferred from homology"/>
<dbReference type="Pfam" id="PF05191">
    <property type="entry name" value="ADK_lid"/>
    <property type="match status" value="1"/>
</dbReference>
<reference evidence="9" key="1">
    <citation type="submission" date="2021-01" db="EMBL/GenBank/DDBJ databases">
        <authorList>
            <person name="Corre E."/>
            <person name="Pelletier E."/>
            <person name="Niang G."/>
            <person name="Scheremetjew M."/>
            <person name="Finn R."/>
            <person name="Kale V."/>
            <person name="Holt S."/>
            <person name="Cochrane G."/>
            <person name="Meng A."/>
            <person name="Brown T."/>
            <person name="Cohen L."/>
        </authorList>
    </citation>
    <scope>NUCLEOTIDE SEQUENCE</scope>
    <source>
        <strain evidence="9">LB1974</strain>
    </source>
</reference>
<keyword evidence="2 6" id="KW-0808">Transferase</keyword>
<evidence type="ECO:0000256" key="2">
    <source>
        <dbReference type="ARBA" id="ARBA00022679"/>
    </source>
</evidence>